<evidence type="ECO:0000313" key="4">
    <source>
        <dbReference type="Proteomes" id="UP000294746"/>
    </source>
</evidence>
<keyword evidence="1" id="KW-0175">Coiled coil</keyword>
<protein>
    <submittedName>
        <fullName evidence="3">Putative Zn-dependent peptidase</fullName>
    </submittedName>
</protein>
<dbReference type="Pfam" id="PF05193">
    <property type="entry name" value="Peptidase_M16_C"/>
    <property type="match status" value="1"/>
</dbReference>
<dbReference type="NCBIfam" id="NF047422">
    <property type="entry name" value="YfmF_fam"/>
    <property type="match status" value="1"/>
</dbReference>
<accession>A0A4R2SFJ5</accession>
<evidence type="ECO:0000256" key="1">
    <source>
        <dbReference type="SAM" id="Coils"/>
    </source>
</evidence>
<dbReference type="EMBL" id="SLXV01000004">
    <property type="protein sequence ID" value="TCP70070.1"/>
    <property type="molecule type" value="Genomic_DNA"/>
</dbReference>
<evidence type="ECO:0000313" key="3">
    <source>
        <dbReference type="EMBL" id="TCP70070.1"/>
    </source>
</evidence>
<dbReference type="GO" id="GO:0046872">
    <property type="term" value="F:metal ion binding"/>
    <property type="evidence" value="ECO:0007669"/>
    <property type="project" value="InterPro"/>
</dbReference>
<dbReference type="PANTHER" id="PTHR11851:SF186">
    <property type="entry name" value="INACTIVE METALLOPROTEASE YMFF-RELATED"/>
    <property type="match status" value="1"/>
</dbReference>
<comment type="caution">
    <text evidence="3">The sequence shown here is derived from an EMBL/GenBank/DDBJ whole genome shotgun (WGS) entry which is preliminary data.</text>
</comment>
<gene>
    <name evidence="3" type="ORF">EDD57_10449</name>
</gene>
<proteinExistence type="predicted"/>
<feature type="domain" description="Peptidase M16 C-terminal" evidence="2">
    <location>
        <begin position="185"/>
        <end position="363"/>
    </location>
</feature>
<dbReference type="InterPro" id="IPR050361">
    <property type="entry name" value="MPP/UQCRC_Complex"/>
</dbReference>
<organism evidence="3 4">
    <name type="scientific">Baia soyae</name>
    <dbReference type="NCBI Taxonomy" id="1544746"/>
    <lineage>
        <taxon>Bacteria</taxon>
        <taxon>Bacillati</taxon>
        <taxon>Bacillota</taxon>
        <taxon>Bacilli</taxon>
        <taxon>Bacillales</taxon>
        <taxon>Thermoactinomycetaceae</taxon>
        <taxon>Baia</taxon>
    </lineage>
</organism>
<dbReference type="InterPro" id="IPR007863">
    <property type="entry name" value="Peptidase_M16_C"/>
</dbReference>
<dbReference type="InterPro" id="IPR011249">
    <property type="entry name" value="Metalloenz_LuxS/M16"/>
</dbReference>
<name>A0A4R2SFJ5_9BACL</name>
<dbReference type="OrthoDB" id="9762085at2"/>
<dbReference type="SUPFAM" id="SSF63411">
    <property type="entry name" value="LuxS/MPP-like metallohydrolase"/>
    <property type="match status" value="2"/>
</dbReference>
<dbReference type="PANTHER" id="PTHR11851">
    <property type="entry name" value="METALLOPROTEASE"/>
    <property type="match status" value="1"/>
</dbReference>
<sequence>MSSGQFQTRQIGNVRLHVCPSTKFKTTMLVAMFQQELSTKYVTQTALLSNVLLRGTEQYPTMLDLKKKQNDLYGAGLFGDVFKRGERQILHFGVDIANEQYLHDASPLLEEAVGLLCEVITKPALEQDIFVKSYVEAEKRNLKQQIEGLVDEKAQYAAQRSIEAMCKNEPYAIFINGRVEDIPAIQADNLYTYYQELLYHCPLDLYCVGDVDIQRVISLFQKYLPSEMFTSERKQLGLSQTAPVSVQQVNTVIEHLPVNQGKLNMGCRTHITVQDSDYPSLLMYNGILGGFPHSKLFMNVREKASLAYYASSRLESHKGVMHIQSGIEIQNFEKAVTIIKEQMEVMRQGQISDQELAQTKATLSNQFREQQDRAYEIVQSHYHSVLSGTNRPLEQILKEIAQVSKEDVQKVAQKIQLDTIYFLRDQGGEADEKN</sequence>
<reference evidence="3 4" key="1">
    <citation type="submission" date="2019-03" db="EMBL/GenBank/DDBJ databases">
        <title>Genomic Encyclopedia of Type Strains, Phase IV (KMG-IV): sequencing the most valuable type-strain genomes for metagenomic binning, comparative biology and taxonomic classification.</title>
        <authorList>
            <person name="Goeker M."/>
        </authorList>
    </citation>
    <scope>NUCLEOTIDE SEQUENCE [LARGE SCALE GENOMIC DNA]</scope>
    <source>
        <strain evidence="3 4">DSM 46831</strain>
    </source>
</reference>
<dbReference type="Gene3D" id="3.30.830.10">
    <property type="entry name" value="Metalloenzyme, LuxS/M16 peptidase-like"/>
    <property type="match status" value="2"/>
</dbReference>
<keyword evidence="4" id="KW-1185">Reference proteome</keyword>
<evidence type="ECO:0000259" key="2">
    <source>
        <dbReference type="Pfam" id="PF05193"/>
    </source>
</evidence>
<feature type="coiled-coil region" evidence="1">
    <location>
        <begin position="132"/>
        <end position="159"/>
    </location>
</feature>
<dbReference type="Proteomes" id="UP000294746">
    <property type="component" value="Unassembled WGS sequence"/>
</dbReference>
<dbReference type="AlphaFoldDB" id="A0A4R2SFJ5"/>
<dbReference type="RefSeq" id="WP_131847862.1">
    <property type="nucleotide sequence ID" value="NZ_SLXV01000004.1"/>
</dbReference>